<reference evidence="1" key="1">
    <citation type="submission" date="2023-07" db="EMBL/GenBank/DDBJ databases">
        <title>Genomic Encyclopedia of Type Strains, Phase IV (KMG-IV): sequencing the most valuable type-strain genomes for metagenomic binning, comparative biology and taxonomic classification.</title>
        <authorList>
            <person name="Goeker M."/>
        </authorList>
    </citation>
    <scope>NUCLEOTIDE SEQUENCE [LARGE SCALE GENOMIC DNA]</scope>
    <source>
        <strain evidence="1">DSM 21204</strain>
    </source>
</reference>
<proteinExistence type="predicted"/>
<name>A0ABU0LY59_9BACT</name>
<gene>
    <name evidence="1" type="ORF">J2Z62_000080</name>
</gene>
<dbReference type="Proteomes" id="UP001240643">
    <property type="component" value="Unassembled WGS sequence"/>
</dbReference>
<sequence length="388" mass="43234">MQRFLNDFQKLKKWFVLVFLMLVGVLPFFSSIQFVNQPSKTTLNSGNAKKIQQAAATPTTFLPATTHFTVSNYRFPAPEFVNGNKLTTYNIHNLYNIANSEFSLLYAKKQTAVDSVTGTVTPDQLIDSLVYLNTNTNQVVWALEATNLITALTTDRSANHLSATVATKIIFNKVVFSARSQNFYLAIAAQTNNHDNDQGHTVIFQINQTTGATSVYFDSARVIVDMINTGNVNYKERPFNNIEIQNDGTTPTLIVSRTQFYKALTDESTIVNQTSATGINQGNKIQQGFLVMLIRAGRIMNNLSNARLSATDLSFINANANNKIVVTNSFILNGALVFITQQFSADNTLPTEAVAYSFSLNGNRINAPIETNLEFFANQQTFFKLWKY</sequence>
<evidence type="ECO:0000313" key="2">
    <source>
        <dbReference type="Proteomes" id="UP001240643"/>
    </source>
</evidence>
<comment type="caution">
    <text evidence="1">The sequence shown here is derived from an EMBL/GenBank/DDBJ whole genome shotgun (WGS) entry which is preliminary data.</text>
</comment>
<accession>A0ABU0LY59</accession>
<dbReference type="RefSeq" id="WP_256547663.1">
    <property type="nucleotide sequence ID" value="NZ_CP101809.1"/>
</dbReference>
<organism evidence="1 2">
    <name type="scientific">Mycoplasmoides fastidiosum</name>
    <dbReference type="NCBI Taxonomy" id="92758"/>
    <lineage>
        <taxon>Bacteria</taxon>
        <taxon>Bacillati</taxon>
        <taxon>Mycoplasmatota</taxon>
        <taxon>Mycoplasmoidales</taxon>
        <taxon>Mycoplasmoidaceae</taxon>
        <taxon>Mycoplasmoides</taxon>
    </lineage>
</organism>
<evidence type="ECO:0000313" key="1">
    <source>
        <dbReference type="EMBL" id="MDQ0513642.1"/>
    </source>
</evidence>
<keyword evidence="2" id="KW-1185">Reference proteome</keyword>
<protein>
    <submittedName>
        <fullName evidence="1">Uncharacterized protein</fullName>
    </submittedName>
</protein>
<dbReference type="EMBL" id="JAUSWO010000001">
    <property type="protein sequence ID" value="MDQ0513642.1"/>
    <property type="molecule type" value="Genomic_DNA"/>
</dbReference>